<feature type="compositionally biased region" description="Basic and acidic residues" evidence="1">
    <location>
        <begin position="211"/>
        <end position="244"/>
    </location>
</feature>
<name>A0A165IY21_9BASI</name>
<feature type="compositionally biased region" description="Pro residues" evidence="1">
    <location>
        <begin position="65"/>
        <end position="78"/>
    </location>
</feature>
<dbReference type="AlphaFoldDB" id="A0A165IY21"/>
<feature type="region of interest" description="Disordered" evidence="1">
    <location>
        <begin position="23"/>
        <end position="165"/>
    </location>
</feature>
<protein>
    <submittedName>
        <fullName evidence="2">Uncharacterized protein</fullName>
    </submittedName>
</protein>
<gene>
    <name evidence="2" type="ORF">CALCODRAFT_491496</name>
</gene>
<feature type="compositionally biased region" description="Acidic residues" evidence="1">
    <location>
        <begin position="152"/>
        <end position="163"/>
    </location>
</feature>
<organism evidence="2 3">
    <name type="scientific">Calocera cornea HHB12733</name>
    <dbReference type="NCBI Taxonomy" id="1353952"/>
    <lineage>
        <taxon>Eukaryota</taxon>
        <taxon>Fungi</taxon>
        <taxon>Dikarya</taxon>
        <taxon>Basidiomycota</taxon>
        <taxon>Agaricomycotina</taxon>
        <taxon>Dacrymycetes</taxon>
        <taxon>Dacrymycetales</taxon>
        <taxon>Dacrymycetaceae</taxon>
        <taxon>Calocera</taxon>
    </lineage>
</organism>
<feature type="compositionally biased region" description="Basic and acidic residues" evidence="1">
    <location>
        <begin position="120"/>
        <end position="129"/>
    </location>
</feature>
<dbReference type="OrthoDB" id="10667545at2759"/>
<evidence type="ECO:0000256" key="1">
    <source>
        <dbReference type="SAM" id="MobiDB-lite"/>
    </source>
</evidence>
<accession>A0A165IY21</accession>
<evidence type="ECO:0000313" key="3">
    <source>
        <dbReference type="Proteomes" id="UP000076842"/>
    </source>
</evidence>
<proteinExistence type="predicted"/>
<reference evidence="2 3" key="1">
    <citation type="journal article" date="2016" name="Mol. Biol. Evol.">
        <title>Comparative Genomics of Early-Diverging Mushroom-Forming Fungi Provides Insights into the Origins of Lignocellulose Decay Capabilities.</title>
        <authorList>
            <person name="Nagy L.G."/>
            <person name="Riley R."/>
            <person name="Tritt A."/>
            <person name="Adam C."/>
            <person name="Daum C."/>
            <person name="Floudas D."/>
            <person name="Sun H."/>
            <person name="Yadav J.S."/>
            <person name="Pangilinan J."/>
            <person name="Larsson K.H."/>
            <person name="Matsuura K."/>
            <person name="Barry K."/>
            <person name="Labutti K."/>
            <person name="Kuo R."/>
            <person name="Ohm R.A."/>
            <person name="Bhattacharya S.S."/>
            <person name="Shirouzu T."/>
            <person name="Yoshinaga Y."/>
            <person name="Martin F.M."/>
            <person name="Grigoriev I.V."/>
            <person name="Hibbett D.S."/>
        </authorList>
    </citation>
    <scope>NUCLEOTIDE SEQUENCE [LARGE SCALE GENOMIC DNA]</scope>
    <source>
        <strain evidence="2 3">HHB12733</strain>
    </source>
</reference>
<keyword evidence="3" id="KW-1185">Reference proteome</keyword>
<evidence type="ECO:0000313" key="2">
    <source>
        <dbReference type="EMBL" id="KZT61120.1"/>
    </source>
</evidence>
<dbReference type="Proteomes" id="UP000076842">
    <property type="component" value="Unassembled WGS sequence"/>
</dbReference>
<feature type="region of interest" description="Disordered" evidence="1">
    <location>
        <begin position="211"/>
        <end position="254"/>
    </location>
</feature>
<dbReference type="EMBL" id="KV423925">
    <property type="protein sequence ID" value="KZT61120.1"/>
    <property type="molecule type" value="Genomic_DNA"/>
</dbReference>
<sequence>MRPPTSTAALAASCSRAALASPKALSPRWARYNSTDSPAAPPPQASSTSPYRRPIKLYIPLQPLVTPPPPPNPPPPPSNDSAGFPTAADLQDLDKLRNMLEKLGGSQSGLFGRSQSQGNDKTKFQRAEKPSNPQPTAPDRAEPMRKARALQAEEDGEEQEQEENWATAGRMTWLDWAVVSCIIWGAIMWMSGRELWEEVERKRRGRLDEALERERERERARKTVAEEAGEGWRAEGEREERARDGWSGGQSWAR</sequence>
<dbReference type="InParanoid" id="A0A165IY21"/>